<sequence>MDALHPAEDLTRAVRKLSCHLAVLDLVPLKNLDAWNDQRFHEFHQMMTVLCGSYWALIVFSALKIEEMVLRNVFRWDGVRVLLGRWRRYSEPASSCAQVGNLPLRGRDSMTIVLHGTENDFKKVTVAKSRMNTLFDTHYVEELFVRCTKEVIAVRGDSKPVYRIWKREPAKMKDLCTWFSKEGEGVLLLGNVHAGTTWDLLRSGRHVVAFDGSSNLMEYSTLFIDRHVNNPDNRCHFERSRPQHRSDRDMFLKLGKKRDSLWSYLFCNAPATPTDADYLHRKVIAIQHLQGYHNVKRGAIEIFLGRCEYLWFEGKRDKLDVKVYCEVMDVGEQFDIMDNEVETEDEEIDLSLSGAHHNAVRKETPSLSALGGPQAMREDVGGNIASTRNKNVTRGTTSNTGGAMKGNTSKCGMKETTPGFVSLVRRVRNDIEGATDGEAQNVAHADKESEDGSDGMDIEDDPLFHIPDDAPKQLAPGDNISYNMKEMKGGPHFLNMKYKESHEHEWGHHIVWHPGLFEPCVIDGRWHMAIRVGEQRCARDYKISDKVNSLFEFLHENHLLEYCAAFYNKKSSPSYEAVIWSVDYRATDCMFDSDILLGCSQGLEGHTPDGGESVADKEGHIRMQNTNGDEFVKRSSSTPQPTLRPSEGISAVGARSETTPTAGEEVVAHVHGNDGKDEKIEEDRGQKTPHEEGSKFQAHKGVKAVVGNVDSHSKQSHTTVINTQAQDTDEATREQSAHQKEGGKRPVHMECTGPGTQMVSESTMTEMRADLEGVNEAEHEKVPSTTNMERGEENEKEEEADKSHSVINLVDQSGENEETSDKEEAKESGKEFQERERDLSEASEGICELLSNSLVTETLYVSCSFAMALRRKYKDLSSSLKHREERHPQTRMNQSTVVRKEKGKFQQKANERSKTSPLIKPRANCAEVPVPPPLPHSQRSDANKRPRESSPTSPAFTKDRMRQEHYSPQTPTKRSCGQGSEEQPRKNITHAKRRRTIEKEWKDKKTIDLRGSEGVEAAEDEKRDVSRDTTGKEQRAGTEEYDETEDDEGGNTAAFYEGQSYGEDESNEEEDSDNGYNNTQDGDHEDDDDK</sequence>
<feature type="compositionally biased region" description="Acidic residues" evidence="1">
    <location>
        <begin position="448"/>
        <end position="461"/>
    </location>
</feature>
<feature type="compositionally biased region" description="Basic and acidic residues" evidence="1">
    <location>
        <begin position="773"/>
        <end position="782"/>
    </location>
</feature>
<feature type="region of interest" description="Disordered" evidence="1">
    <location>
        <begin position="624"/>
        <end position="698"/>
    </location>
</feature>
<feature type="region of interest" description="Disordered" evidence="1">
    <location>
        <begin position="773"/>
        <end position="840"/>
    </location>
</feature>
<organism evidence="2 3">
    <name type="scientific">Chara braunii</name>
    <name type="common">Braun's stonewort</name>
    <dbReference type="NCBI Taxonomy" id="69332"/>
    <lineage>
        <taxon>Eukaryota</taxon>
        <taxon>Viridiplantae</taxon>
        <taxon>Streptophyta</taxon>
        <taxon>Charophyceae</taxon>
        <taxon>Charales</taxon>
        <taxon>Characeae</taxon>
        <taxon>Chara</taxon>
    </lineage>
</organism>
<feature type="region of interest" description="Disordered" evidence="1">
    <location>
        <begin position="386"/>
        <end position="417"/>
    </location>
</feature>
<dbReference type="EMBL" id="BFEA01000065">
    <property type="protein sequence ID" value="GBG65734.1"/>
    <property type="molecule type" value="Genomic_DNA"/>
</dbReference>
<feature type="compositionally biased region" description="Basic and acidic residues" evidence="1">
    <location>
        <begin position="666"/>
        <end position="694"/>
    </location>
</feature>
<protein>
    <submittedName>
        <fullName evidence="2">Uncharacterized protein</fullName>
    </submittedName>
</protein>
<feature type="compositionally biased region" description="Basic and acidic residues" evidence="1">
    <location>
        <begin position="822"/>
        <end position="840"/>
    </location>
</feature>
<evidence type="ECO:0000313" key="2">
    <source>
        <dbReference type="EMBL" id="GBG65734.1"/>
    </source>
</evidence>
<feature type="compositionally biased region" description="Polar residues" evidence="1">
    <location>
        <begin position="386"/>
        <end position="410"/>
    </location>
</feature>
<comment type="caution">
    <text evidence="2">The sequence shown here is derived from an EMBL/GenBank/DDBJ whole genome shotgun (WGS) entry which is preliminary data.</text>
</comment>
<feature type="compositionally biased region" description="Polar residues" evidence="1">
    <location>
        <begin position="716"/>
        <end position="726"/>
    </location>
</feature>
<feature type="compositionally biased region" description="Basic and acidic residues" evidence="1">
    <location>
        <begin position="997"/>
        <end position="1013"/>
    </location>
</feature>
<dbReference type="Proteomes" id="UP000265515">
    <property type="component" value="Unassembled WGS sequence"/>
</dbReference>
<feature type="compositionally biased region" description="Basic and acidic residues" evidence="1">
    <location>
        <begin position="789"/>
        <end position="804"/>
    </location>
</feature>
<feature type="compositionally biased region" description="Polar residues" evidence="1">
    <location>
        <begin position="966"/>
        <end position="981"/>
    </location>
</feature>
<reference evidence="2 3" key="1">
    <citation type="journal article" date="2018" name="Cell">
        <title>The Chara Genome: Secondary Complexity and Implications for Plant Terrestrialization.</title>
        <authorList>
            <person name="Nishiyama T."/>
            <person name="Sakayama H."/>
            <person name="Vries J.D."/>
            <person name="Buschmann H."/>
            <person name="Saint-Marcoux D."/>
            <person name="Ullrich K.K."/>
            <person name="Haas F.B."/>
            <person name="Vanderstraeten L."/>
            <person name="Becker D."/>
            <person name="Lang D."/>
            <person name="Vosolsobe S."/>
            <person name="Rombauts S."/>
            <person name="Wilhelmsson P.K.I."/>
            <person name="Janitza P."/>
            <person name="Kern R."/>
            <person name="Heyl A."/>
            <person name="Rumpler F."/>
            <person name="Villalobos L.I.A.C."/>
            <person name="Clay J.M."/>
            <person name="Skokan R."/>
            <person name="Toyoda A."/>
            <person name="Suzuki Y."/>
            <person name="Kagoshima H."/>
            <person name="Schijlen E."/>
            <person name="Tajeshwar N."/>
            <person name="Catarino B."/>
            <person name="Hetherington A.J."/>
            <person name="Saltykova A."/>
            <person name="Bonnot C."/>
            <person name="Breuninger H."/>
            <person name="Symeonidi A."/>
            <person name="Radhakrishnan G.V."/>
            <person name="Van Nieuwerburgh F."/>
            <person name="Deforce D."/>
            <person name="Chang C."/>
            <person name="Karol K.G."/>
            <person name="Hedrich R."/>
            <person name="Ulvskov P."/>
            <person name="Glockner G."/>
            <person name="Delwiche C.F."/>
            <person name="Petrasek J."/>
            <person name="Van de Peer Y."/>
            <person name="Friml J."/>
            <person name="Beilby M."/>
            <person name="Dolan L."/>
            <person name="Kohara Y."/>
            <person name="Sugano S."/>
            <person name="Fujiyama A."/>
            <person name="Delaux P.-M."/>
            <person name="Quint M."/>
            <person name="TheiBen G."/>
            <person name="Hagemann M."/>
            <person name="Harholt J."/>
            <person name="Dunand C."/>
            <person name="Zachgo S."/>
            <person name="Langdale J."/>
            <person name="Maumus F."/>
            <person name="Straeten D.V.D."/>
            <person name="Gould S.B."/>
            <person name="Rensing S.A."/>
        </authorList>
    </citation>
    <scope>NUCLEOTIDE SEQUENCE [LARGE SCALE GENOMIC DNA]</scope>
    <source>
        <strain evidence="2 3">S276</strain>
    </source>
</reference>
<name>A0A388K6Q2_CHABU</name>
<feature type="region of interest" description="Disordered" evidence="1">
    <location>
        <begin position="433"/>
        <end position="471"/>
    </location>
</feature>
<proteinExistence type="predicted"/>
<evidence type="ECO:0000313" key="3">
    <source>
        <dbReference type="Proteomes" id="UP000265515"/>
    </source>
</evidence>
<feature type="compositionally biased region" description="Basic and acidic residues" evidence="1">
    <location>
        <begin position="462"/>
        <end position="471"/>
    </location>
</feature>
<feature type="compositionally biased region" description="Acidic residues" evidence="1">
    <location>
        <begin position="1062"/>
        <end position="1073"/>
    </location>
</feature>
<feature type="compositionally biased region" description="Polar residues" evidence="1">
    <location>
        <begin position="624"/>
        <end position="643"/>
    </location>
</feature>
<dbReference type="AlphaFoldDB" id="A0A388K6Q2"/>
<feature type="compositionally biased region" description="Basic and acidic residues" evidence="1">
    <location>
        <begin position="938"/>
        <end position="948"/>
    </location>
</feature>
<feature type="region of interest" description="Disordered" evidence="1">
    <location>
        <begin position="710"/>
        <end position="755"/>
    </location>
</feature>
<feature type="compositionally biased region" description="Basic and acidic residues" evidence="1">
    <location>
        <begin position="730"/>
        <end position="748"/>
    </location>
</feature>
<feature type="compositionally biased region" description="Basic residues" evidence="1">
    <location>
        <begin position="987"/>
        <end position="996"/>
    </location>
</feature>
<accession>A0A388K6Q2</accession>
<dbReference type="Gramene" id="GBG65734">
    <property type="protein sequence ID" value="GBG65734"/>
    <property type="gene ID" value="CBR_g52328"/>
</dbReference>
<evidence type="ECO:0000256" key="1">
    <source>
        <dbReference type="SAM" id="MobiDB-lite"/>
    </source>
</evidence>
<feature type="compositionally biased region" description="Basic and acidic residues" evidence="1">
    <location>
        <begin position="898"/>
        <end position="914"/>
    </location>
</feature>
<feature type="compositionally biased region" description="Acidic residues" evidence="1">
    <location>
        <begin position="1039"/>
        <end position="1049"/>
    </location>
</feature>
<feature type="compositionally biased region" description="Basic and acidic residues" evidence="1">
    <location>
        <begin position="1020"/>
        <end position="1038"/>
    </location>
</feature>
<feature type="region of interest" description="Disordered" evidence="1">
    <location>
        <begin position="878"/>
        <end position="1090"/>
    </location>
</feature>
<keyword evidence="3" id="KW-1185">Reference proteome</keyword>
<gene>
    <name evidence="2" type="ORF">CBR_g52328</name>
</gene>